<dbReference type="GO" id="GO:0016811">
    <property type="term" value="F:hydrolase activity, acting on carbon-nitrogen (but not peptide) bonds, in linear amides"/>
    <property type="evidence" value="ECO:0007669"/>
    <property type="project" value="TreeGrafter"/>
</dbReference>
<evidence type="ECO:0000256" key="5">
    <source>
        <dbReference type="ARBA" id="ARBA00024029"/>
    </source>
</evidence>
<dbReference type="PANTHER" id="PTHR35005">
    <property type="entry name" value="3-DEHYDRO-SCYLLO-INOSOSE HYDROLASE"/>
    <property type="match status" value="1"/>
</dbReference>
<evidence type="ECO:0000256" key="1">
    <source>
        <dbReference type="ARBA" id="ARBA00001947"/>
    </source>
</evidence>
<keyword evidence="7" id="KW-1185">Reference proteome</keyword>
<dbReference type="EMBL" id="CP035758">
    <property type="protein sequence ID" value="QBD74792.1"/>
    <property type="molecule type" value="Genomic_DNA"/>
</dbReference>
<proteinExistence type="inferred from homology"/>
<reference evidence="6 7" key="1">
    <citation type="submission" date="2019-01" db="EMBL/GenBank/DDBJ databases">
        <title>Ktedonosporobacter rubrisoli SCAWS-G2.</title>
        <authorList>
            <person name="Huang Y."/>
            <person name="Yan B."/>
        </authorList>
    </citation>
    <scope>NUCLEOTIDE SEQUENCE [LARGE SCALE GENOMIC DNA]</scope>
    <source>
        <strain evidence="6 7">SCAWS-G2</strain>
    </source>
</reference>
<evidence type="ECO:0000256" key="2">
    <source>
        <dbReference type="ARBA" id="ARBA00022723"/>
    </source>
</evidence>
<dbReference type="PANTHER" id="PTHR35005:SF1">
    <property type="entry name" value="2-AMINO-5-FORMYLAMINO-6-RIBOSYLAMINOPYRIMIDIN-4(3H)-ONE 5'-MONOPHOSPHATE DEFORMYLASE"/>
    <property type="match status" value="1"/>
</dbReference>
<sequence>MQSLFCQIVKNFCQYFLMKGNRLMPEWAKLYWTDVAQAVETSRIALLPLGAIEEHGPHMNLGSDWYAVESLTARLAEAANLLVLPALPYGQVWSLSRFPGSLSISDQTLVNIIVEIAAGLAQVGIKGLILMSGHLGNMSALKTAARRLLESYDLPTLFLFYPGLEKICKQVSETERSRATIIHADEIETSILLALAPECVDMSRAQREYPHYPEDFDYSPLYWDEVSVSGVFGDPTAANQEKGKIIVEYVLQQTLRIIQAWRERGGF</sequence>
<evidence type="ECO:0000313" key="7">
    <source>
        <dbReference type="Proteomes" id="UP000290365"/>
    </source>
</evidence>
<dbReference type="SUPFAM" id="SSF102215">
    <property type="entry name" value="Creatininase"/>
    <property type="match status" value="1"/>
</dbReference>
<name>A0A4P6JIQ0_KTERU</name>
<gene>
    <name evidence="6" type="ORF">EPA93_01795</name>
</gene>
<dbReference type="Proteomes" id="UP000290365">
    <property type="component" value="Chromosome"/>
</dbReference>
<evidence type="ECO:0000256" key="4">
    <source>
        <dbReference type="ARBA" id="ARBA00022833"/>
    </source>
</evidence>
<dbReference type="InterPro" id="IPR003785">
    <property type="entry name" value="Creatininase/forma_Hydrolase"/>
</dbReference>
<comment type="cofactor">
    <cofactor evidence="1">
        <name>Zn(2+)</name>
        <dbReference type="ChEBI" id="CHEBI:29105"/>
    </cofactor>
</comment>
<evidence type="ECO:0000313" key="6">
    <source>
        <dbReference type="EMBL" id="QBD74792.1"/>
    </source>
</evidence>
<evidence type="ECO:0000256" key="3">
    <source>
        <dbReference type="ARBA" id="ARBA00022801"/>
    </source>
</evidence>
<dbReference type="Pfam" id="PF02633">
    <property type="entry name" value="Creatininase"/>
    <property type="match status" value="1"/>
</dbReference>
<organism evidence="6 7">
    <name type="scientific">Ktedonosporobacter rubrisoli</name>
    <dbReference type="NCBI Taxonomy" id="2509675"/>
    <lineage>
        <taxon>Bacteria</taxon>
        <taxon>Bacillati</taxon>
        <taxon>Chloroflexota</taxon>
        <taxon>Ktedonobacteria</taxon>
        <taxon>Ktedonobacterales</taxon>
        <taxon>Ktedonosporobacteraceae</taxon>
        <taxon>Ktedonosporobacter</taxon>
    </lineage>
</organism>
<dbReference type="OrthoDB" id="9801445at2"/>
<keyword evidence="3" id="KW-0378">Hydrolase</keyword>
<dbReference type="InterPro" id="IPR024087">
    <property type="entry name" value="Creatininase-like_sf"/>
</dbReference>
<dbReference type="KEGG" id="kbs:EPA93_01795"/>
<dbReference type="AlphaFoldDB" id="A0A4P6JIQ0"/>
<keyword evidence="2" id="KW-0479">Metal-binding</keyword>
<dbReference type="GO" id="GO:0046872">
    <property type="term" value="F:metal ion binding"/>
    <property type="evidence" value="ECO:0007669"/>
    <property type="project" value="UniProtKB-KW"/>
</dbReference>
<protein>
    <submittedName>
        <fullName evidence="6">Creatininase family protein</fullName>
    </submittedName>
</protein>
<keyword evidence="4" id="KW-0862">Zinc</keyword>
<dbReference type="Gene3D" id="3.40.50.10310">
    <property type="entry name" value="Creatininase"/>
    <property type="match status" value="1"/>
</dbReference>
<accession>A0A4P6JIQ0</accession>
<dbReference type="GO" id="GO:0009231">
    <property type="term" value="P:riboflavin biosynthetic process"/>
    <property type="evidence" value="ECO:0007669"/>
    <property type="project" value="TreeGrafter"/>
</dbReference>
<comment type="similarity">
    <text evidence="5">Belongs to the creatininase superfamily.</text>
</comment>